<dbReference type="AlphaFoldDB" id="A0A916YW95"/>
<feature type="compositionally biased region" description="Polar residues" evidence="1">
    <location>
        <begin position="332"/>
        <end position="349"/>
    </location>
</feature>
<feature type="compositionally biased region" description="Basic and acidic residues" evidence="1">
    <location>
        <begin position="350"/>
        <end position="360"/>
    </location>
</feature>
<accession>A0A916YW95</accession>
<feature type="compositionally biased region" description="Gly residues" evidence="1">
    <location>
        <begin position="30"/>
        <end position="39"/>
    </location>
</feature>
<reference evidence="3" key="2">
    <citation type="submission" date="2020-09" db="EMBL/GenBank/DDBJ databases">
        <authorList>
            <person name="Sun Q."/>
            <person name="Zhou Y."/>
        </authorList>
    </citation>
    <scope>NUCLEOTIDE SEQUENCE</scope>
    <source>
        <strain evidence="3">CGMCC 1.15360</strain>
    </source>
</reference>
<feature type="compositionally biased region" description="Low complexity" evidence="1">
    <location>
        <begin position="361"/>
        <end position="372"/>
    </location>
</feature>
<feature type="chain" id="PRO_5037287651" description="Flagellar hook-length control protein-like C-terminal domain-containing protein" evidence="2">
    <location>
        <begin position="17"/>
        <end position="389"/>
    </location>
</feature>
<evidence type="ECO:0000313" key="3">
    <source>
        <dbReference type="EMBL" id="GGD64295.1"/>
    </source>
</evidence>
<evidence type="ECO:0008006" key="5">
    <source>
        <dbReference type="Google" id="ProtNLM"/>
    </source>
</evidence>
<keyword evidence="2" id="KW-0732">Signal</keyword>
<evidence type="ECO:0000313" key="4">
    <source>
        <dbReference type="Proteomes" id="UP000612349"/>
    </source>
</evidence>
<evidence type="ECO:0000256" key="1">
    <source>
        <dbReference type="SAM" id="MobiDB-lite"/>
    </source>
</evidence>
<proteinExistence type="predicted"/>
<evidence type="ECO:0000256" key="2">
    <source>
        <dbReference type="SAM" id="SignalP"/>
    </source>
</evidence>
<feature type="region of interest" description="Disordered" evidence="1">
    <location>
        <begin position="296"/>
        <end position="389"/>
    </location>
</feature>
<gene>
    <name evidence="3" type="ORF">GCM10010990_12190</name>
</gene>
<protein>
    <recommendedName>
        <fullName evidence="5">Flagellar hook-length control protein-like C-terminal domain-containing protein</fullName>
    </recommendedName>
</protein>
<reference evidence="3" key="1">
    <citation type="journal article" date="2014" name="Int. J. Syst. Evol. Microbiol.">
        <title>Complete genome sequence of Corynebacterium casei LMG S-19264T (=DSM 44701T), isolated from a smear-ripened cheese.</title>
        <authorList>
            <consortium name="US DOE Joint Genome Institute (JGI-PGF)"/>
            <person name="Walter F."/>
            <person name="Albersmeier A."/>
            <person name="Kalinowski J."/>
            <person name="Ruckert C."/>
        </authorList>
    </citation>
    <scope>NUCLEOTIDE SEQUENCE</scope>
    <source>
        <strain evidence="3">CGMCC 1.15360</strain>
    </source>
</reference>
<keyword evidence="4" id="KW-1185">Reference proteome</keyword>
<organism evidence="3 4">
    <name type="scientific">Croceicoccus mobilis</name>
    <dbReference type="NCBI Taxonomy" id="1703339"/>
    <lineage>
        <taxon>Bacteria</taxon>
        <taxon>Pseudomonadati</taxon>
        <taxon>Pseudomonadota</taxon>
        <taxon>Alphaproteobacteria</taxon>
        <taxon>Sphingomonadales</taxon>
        <taxon>Erythrobacteraceae</taxon>
        <taxon>Croceicoccus</taxon>
    </lineage>
</organism>
<feature type="signal peptide" evidence="2">
    <location>
        <begin position="1"/>
        <end position="16"/>
    </location>
</feature>
<feature type="region of interest" description="Disordered" evidence="1">
    <location>
        <begin position="13"/>
        <end position="40"/>
    </location>
</feature>
<feature type="compositionally biased region" description="Low complexity" evidence="1">
    <location>
        <begin position="307"/>
        <end position="331"/>
    </location>
</feature>
<dbReference type="Proteomes" id="UP000612349">
    <property type="component" value="Unassembled WGS sequence"/>
</dbReference>
<dbReference type="EMBL" id="BMIP01000002">
    <property type="protein sequence ID" value="GGD64295.1"/>
    <property type="molecule type" value="Genomic_DNA"/>
</dbReference>
<feature type="region of interest" description="Disordered" evidence="1">
    <location>
        <begin position="147"/>
        <end position="230"/>
    </location>
</feature>
<feature type="compositionally biased region" description="Low complexity" evidence="1">
    <location>
        <begin position="215"/>
        <end position="230"/>
    </location>
</feature>
<comment type="caution">
    <text evidence="3">The sequence shown here is derived from an EMBL/GenBank/DDBJ whole genome shotgun (WGS) entry which is preliminary data.</text>
</comment>
<name>A0A916YW95_9SPHN</name>
<sequence>MLMALAAMQAAPPAPATAPVAGSDSAGLPDAGGNGGNAGGKSLPFTLPQLAAEAEAPAALRDMAAMLATMTGRAKGAAPAEQLREARPANAVLPAASDADAAPATIRPIRIDALTTRLSAAPAPVPGSVSGPVTAEPIATAMETPTKLGQAAASAEPINSAEPAANDSDMPRPVGPKSAKATTATAADRHAPQGAQPAPATVGPAPSAPVAMTTPIADPAPQPAAQFSAADGPMAAERLGALVEAIARARETSGQPVRATIGHAEFGIVALRLSSEDHGLAATLSSADPDFARAVQAGAATRSGPDQAQSNAQQGQGQNQVQNQGHNLGQNAQGQGAPSHGGQSFAQQHRASDAPAHSRADGAAAAETAPEAVGKTGQPDLTGRRGILA</sequence>